<dbReference type="AlphaFoldDB" id="A0AAN6UUA4"/>
<organism evidence="1 2">
    <name type="scientific">Trichocladium antarcticum</name>
    <dbReference type="NCBI Taxonomy" id="1450529"/>
    <lineage>
        <taxon>Eukaryota</taxon>
        <taxon>Fungi</taxon>
        <taxon>Dikarya</taxon>
        <taxon>Ascomycota</taxon>
        <taxon>Pezizomycotina</taxon>
        <taxon>Sordariomycetes</taxon>
        <taxon>Sordariomycetidae</taxon>
        <taxon>Sordariales</taxon>
        <taxon>Chaetomiaceae</taxon>
        <taxon>Trichocladium</taxon>
    </lineage>
</organism>
<evidence type="ECO:0000313" key="2">
    <source>
        <dbReference type="Proteomes" id="UP001304895"/>
    </source>
</evidence>
<gene>
    <name evidence="1" type="ORF">BT67DRAFT_438237</name>
</gene>
<dbReference type="Proteomes" id="UP001304895">
    <property type="component" value="Unassembled WGS sequence"/>
</dbReference>
<keyword evidence="2" id="KW-1185">Reference proteome</keyword>
<evidence type="ECO:0000313" key="1">
    <source>
        <dbReference type="EMBL" id="KAK4138941.1"/>
    </source>
</evidence>
<name>A0AAN6UUA4_9PEZI</name>
<comment type="caution">
    <text evidence="1">The sequence shown here is derived from an EMBL/GenBank/DDBJ whole genome shotgun (WGS) entry which is preliminary data.</text>
</comment>
<feature type="non-terminal residue" evidence="1">
    <location>
        <position position="62"/>
    </location>
</feature>
<reference evidence="1" key="1">
    <citation type="journal article" date="2023" name="Mol. Phylogenet. Evol.">
        <title>Genome-scale phylogeny and comparative genomics of the fungal order Sordariales.</title>
        <authorList>
            <person name="Hensen N."/>
            <person name="Bonometti L."/>
            <person name="Westerberg I."/>
            <person name="Brannstrom I.O."/>
            <person name="Guillou S."/>
            <person name="Cros-Aarteil S."/>
            <person name="Calhoun S."/>
            <person name="Haridas S."/>
            <person name="Kuo A."/>
            <person name="Mondo S."/>
            <person name="Pangilinan J."/>
            <person name="Riley R."/>
            <person name="LaButti K."/>
            <person name="Andreopoulos B."/>
            <person name="Lipzen A."/>
            <person name="Chen C."/>
            <person name="Yan M."/>
            <person name="Daum C."/>
            <person name="Ng V."/>
            <person name="Clum A."/>
            <person name="Steindorff A."/>
            <person name="Ohm R.A."/>
            <person name="Martin F."/>
            <person name="Silar P."/>
            <person name="Natvig D.O."/>
            <person name="Lalanne C."/>
            <person name="Gautier V."/>
            <person name="Ament-Velasquez S.L."/>
            <person name="Kruys A."/>
            <person name="Hutchinson M.I."/>
            <person name="Powell A.J."/>
            <person name="Barry K."/>
            <person name="Miller A.N."/>
            <person name="Grigoriev I.V."/>
            <person name="Debuchy R."/>
            <person name="Gladieux P."/>
            <person name="Hiltunen Thoren M."/>
            <person name="Johannesson H."/>
        </authorList>
    </citation>
    <scope>NUCLEOTIDE SEQUENCE</scope>
    <source>
        <strain evidence="1">CBS 123565</strain>
    </source>
</reference>
<sequence length="62" mass="6639">MALSVKNQVVMRRSDKCSTHQLTAQSCLAAPSCRVEPLSRFSASSKIIALAETTCPVRASSN</sequence>
<dbReference type="PROSITE" id="PS51257">
    <property type="entry name" value="PROKAR_LIPOPROTEIN"/>
    <property type="match status" value="1"/>
</dbReference>
<proteinExistence type="predicted"/>
<dbReference type="EMBL" id="MU853401">
    <property type="protein sequence ID" value="KAK4138941.1"/>
    <property type="molecule type" value="Genomic_DNA"/>
</dbReference>
<reference evidence="1" key="2">
    <citation type="submission" date="2023-05" db="EMBL/GenBank/DDBJ databases">
        <authorList>
            <consortium name="Lawrence Berkeley National Laboratory"/>
            <person name="Steindorff A."/>
            <person name="Hensen N."/>
            <person name="Bonometti L."/>
            <person name="Westerberg I."/>
            <person name="Brannstrom I.O."/>
            <person name="Guillou S."/>
            <person name="Cros-Aarteil S."/>
            <person name="Calhoun S."/>
            <person name="Haridas S."/>
            <person name="Kuo A."/>
            <person name="Mondo S."/>
            <person name="Pangilinan J."/>
            <person name="Riley R."/>
            <person name="Labutti K."/>
            <person name="Andreopoulos B."/>
            <person name="Lipzen A."/>
            <person name="Chen C."/>
            <person name="Yanf M."/>
            <person name="Daum C."/>
            <person name="Ng V."/>
            <person name="Clum A."/>
            <person name="Ohm R."/>
            <person name="Martin F."/>
            <person name="Silar P."/>
            <person name="Natvig D."/>
            <person name="Lalanne C."/>
            <person name="Gautier V."/>
            <person name="Ament-Velasquez S.L."/>
            <person name="Kruys A."/>
            <person name="Hutchinson M.I."/>
            <person name="Powell A.J."/>
            <person name="Barry K."/>
            <person name="Miller A.N."/>
            <person name="Grigoriev I.V."/>
            <person name="Debuchy R."/>
            <person name="Gladieux P."/>
            <person name="Thoren M.H."/>
            <person name="Johannesson H."/>
        </authorList>
    </citation>
    <scope>NUCLEOTIDE SEQUENCE</scope>
    <source>
        <strain evidence="1">CBS 123565</strain>
    </source>
</reference>
<protein>
    <submittedName>
        <fullName evidence="1">Uncharacterized protein</fullName>
    </submittedName>
</protein>
<accession>A0AAN6UUA4</accession>